<feature type="domain" description="HTH cro/C1-type" evidence="1">
    <location>
        <begin position="25"/>
        <end position="46"/>
    </location>
</feature>
<dbReference type="Proteomes" id="UP000638560">
    <property type="component" value="Unassembled WGS sequence"/>
</dbReference>
<reference evidence="2 3" key="1">
    <citation type="submission" date="2020-11" db="EMBL/GenBank/DDBJ databases">
        <title>A novel isolate from a Black sea contaminated sediment with potential to produce alkanes: Plantactinospora alkalitolerans sp. nov.</title>
        <authorList>
            <person name="Carro L."/>
            <person name="Veyisoglu A."/>
            <person name="Guven K."/>
            <person name="Schumann P."/>
            <person name="Klenk H.-P."/>
            <person name="Sahin N."/>
        </authorList>
    </citation>
    <scope>NUCLEOTIDE SEQUENCE [LARGE SCALE GENOMIC DNA]</scope>
    <source>
        <strain evidence="2 3">S1510</strain>
    </source>
</reference>
<keyword evidence="3" id="KW-1185">Reference proteome</keyword>
<protein>
    <submittedName>
        <fullName evidence="2">Helix-turn-helix transcriptional regulator</fullName>
    </submittedName>
</protein>
<evidence type="ECO:0000313" key="3">
    <source>
        <dbReference type="Proteomes" id="UP000638560"/>
    </source>
</evidence>
<evidence type="ECO:0000313" key="2">
    <source>
        <dbReference type="EMBL" id="MBF9135226.1"/>
    </source>
</evidence>
<comment type="caution">
    <text evidence="2">The sequence shown here is derived from an EMBL/GenBank/DDBJ whole genome shotgun (WGS) entry which is preliminary data.</text>
</comment>
<organism evidence="2 3">
    <name type="scientific">Plantactinospora alkalitolerans</name>
    <dbReference type="NCBI Taxonomy" id="2789879"/>
    <lineage>
        <taxon>Bacteria</taxon>
        <taxon>Bacillati</taxon>
        <taxon>Actinomycetota</taxon>
        <taxon>Actinomycetes</taxon>
        <taxon>Micromonosporales</taxon>
        <taxon>Micromonosporaceae</taxon>
        <taxon>Plantactinospora</taxon>
    </lineage>
</organism>
<dbReference type="PROSITE" id="PS50943">
    <property type="entry name" value="HTH_CROC1"/>
    <property type="match status" value="1"/>
</dbReference>
<accession>A0ABS0HAD0</accession>
<proteinExistence type="predicted"/>
<name>A0ABS0HAD0_9ACTN</name>
<dbReference type="Pfam" id="PF19054">
    <property type="entry name" value="DUF5753"/>
    <property type="match status" value="1"/>
</dbReference>
<gene>
    <name evidence="2" type="ORF">I0C86_40980</name>
</gene>
<dbReference type="EMBL" id="JADPUN010000422">
    <property type="protein sequence ID" value="MBF9135226.1"/>
    <property type="molecule type" value="Genomic_DNA"/>
</dbReference>
<sequence>MATSPLVLRVRVAQELQRLMQLEGAKKITQAELARLCGLSRQTIYRHLAPTVSIESLGRRCNPVHVGQMASSLGLSGSAHDRLVKTAVAAATPCWWDGRAYGADEHQNVFANFAYGACRCGEYQSHVIGGIAQTEAYALHRARAVTSDEAKVKSVVLGRMRRKERLYDEDFGYTLLLEELALTRRIAPTAVMIEQLEHLVDLARLPNINIRVLPRDPTSDDDDAPMAAGYAPQAPFLLYDYPDSPVTPEIAVIDSFKIDNHILTDRELVDLHANLFERLVSVALSDAETVTYIRKIAAQMGSAKPKTRKGSSCPT</sequence>
<dbReference type="InterPro" id="IPR001387">
    <property type="entry name" value="Cro/C1-type_HTH"/>
</dbReference>
<evidence type="ECO:0000259" key="1">
    <source>
        <dbReference type="PROSITE" id="PS50943"/>
    </source>
</evidence>
<dbReference type="InterPro" id="IPR043917">
    <property type="entry name" value="DUF5753"/>
</dbReference>